<dbReference type="NCBIfam" id="TIGR04056">
    <property type="entry name" value="OMP_RagA_SusC"/>
    <property type="match status" value="1"/>
</dbReference>
<dbReference type="GO" id="GO:0006826">
    <property type="term" value="P:iron ion transport"/>
    <property type="evidence" value="ECO:0007669"/>
    <property type="project" value="UniProtKB-KW"/>
</dbReference>
<dbReference type="Proteomes" id="UP000251241">
    <property type="component" value="Unassembled WGS sequence"/>
</dbReference>
<dbReference type="Pfam" id="PF00593">
    <property type="entry name" value="TonB_dep_Rec_b-barrel"/>
    <property type="match status" value="1"/>
</dbReference>
<dbReference type="PROSITE" id="PS52016">
    <property type="entry name" value="TONB_DEPENDENT_REC_3"/>
    <property type="match status" value="1"/>
</dbReference>
<keyword evidence="2 11" id="KW-0813">Transport</keyword>
<evidence type="ECO:0000256" key="5">
    <source>
        <dbReference type="ARBA" id="ARBA00022692"/>
    </source>
</evidence>
<comment type="similarity">
    <text evidence="11 12">Belongs to the TonB-dependent receptor family.</text>
</comment>
<dbReference type="InterPro" id="IPR012910">
    <property type="entry name" value="Plug_dom"/>
</dbReference>
<evidence type="ECO:0000256" key="12">
    <source>
        <dbReference type="RuleBase" id="RU003357"/>
    </source>
</evidence>
<feature type="domain" description="TonB-dependent receptor-like beta-barrel" evidence="13">
    <location>
        <begin position="440"/>
        <end position="1033"/>
    </location>
</feature>
<dbReference type="NCBIfam" id="TIGR04057">
    <property type="entry name" value="SusC_RagA_signa"/>
    <property type="match status" value="1"/>
</dbReference>
<dbReference type="SUPFAM" id="SSF49464">
    <property type="entry name" value="Carboxypeptidase regulatory domain-like"/>
    <property type="match status" value="1"/>
</dbReference>
<keyword evidence="9 11" id="KW-0472">Membrane</keyword>
<feature type="domain" description="TonB-dependent receptor plug" evidence="14">
    <location>
        <begin position="116"/>
        <end position="240"/>
    </location>
</feature>
<dbReference type="InterPro" id="IPR023997">
    <property type="entry name" value="TonB-dep_OMP_SusC/RagA_CS"/>
</dbReference>
<dbReference type="Pfam" id="PF07715">
    <property type="entry name" value="Plug"/>
    <property type="match status" value="1"/>
</dbReference>
<keyword evidence="4" id="KW-0410">Iron transport</keyword>
<dbReference type="PANTHER" id="PTHR32552:SF81">
    <property type="entry name" value="TONB-DEPENDENT OUTER MEMBRANE RECEPTOR"/>
    <property type="match status" value="1"/>
</dbReference>
<evidence type="ECO:0000256" key="2">
    <source>
        <dbReference type="ARBA" id="ARBA00022448"/>
    </source>
</evidence>
<protein>
    <submittedName>
        <fullName evidence="15">Enterobactin outer-membrane receptor</fullName>
    </submittedName>
</protein>
<keyword evidence="3 11" id="KW-1134">Transmembrane beta strand</keyword>
<evidence type="ECO:0000313" key="15">
    <source>
        <dbReference type="EMBL" id="SPZ83801.1"/>
    </source>
</evidence>
<dbReference type="Gene3D" id="2.60.40.1120">
    <property type="entry name" value="Carboxypeptidase-like, regulatory domain"/>
    <property type="match status" value="1"/>
</dbReference>
<dbReference type="RefSeq" id="WP_112373627.1">
    <property type="nucleotide sequence ID" value="NZ_CP069793.1"/>
</dbReference>
<keyword evidence="6" id="KW-0408">Iron</keyword>
<evidence type="ECO:0000256" key="7">
    <source>
        <dbReference type="ARBA" id="ARBA00023065"/>
    </source>
</evidence>
<organism evidence="15 16">
    <name type="scientific">Sphingobacterium multivorum</name>
    <dbReference type="NCBI Taxonomy" id="28454"/>
    <lineage>
        <taxon>Bacteria</taxon>
        <taxon>Pseudomonadati</taxon>
        <taxon>Bacteroidota</taxon>
        <taxon>Sphingobacteriia</taxon>
        <taxon>Sphingobacteriales</taxon>
        <taxon>Sphingobacteriaceae</taxon>
        <taxon>Sphingobacterium</taxon>
    </lineage>
</organism>
<dbReference type="Gene3D" id="2.170.130.10">
    <property type="entry name" value="TonB-dependent receptor, plug domain"/>
    <property type="match status" value="1"/>
</dbReference>
<keyword evidence="8 12" id="KW-0798">TonB box</keyword>
<dbReference type="InterPro" id="IPR008969">
    <property type="entry name" value="CarboxyPept-like_regulatory"/>
</dbReference>
<evidence type="ECO:0000256" key="11">
    <source>
        <dbReference type="PROSITE-ProRule" id="PRU01360"/>
    </source>
</evidence>
<dbReference type="PANTHER" id="PTHR32552">
    <property type="entry name" value="FERRICHROME IRON RECEPTOR-RELATED"/>
    <property type="match status" value="1"/>
</dbReference>
<dbReference type="InterPro" id="IPR039426">
    <property type="entry name" value="TonB-dep_rcpt-like"/>
</dbReference>
<dbReference type="EMBL" id="UAUU01000002">
    <property type="protein sequence ID" value="SPZ83801.1"/>
    <property type="molecule type" value="Genomic_DNA"/>
</dbReference>
<accession>A0A2X2IUH2</accession>
<dbReference type="SUPFAM" id="SSF56935">
    <property type="entry name" value="Porins"/>
    <property type="match status" value="1"/>
</dbReference>
<evidence type="ECO:0000256" key="1">
    <source>
        <dbReference type="ARBA" id="ARBA00004571"/>
    </source>
</evidence>
<keyword evidence="10 11" id="KW-0998">Cell outer membrane</keyword>
<comment type="subcellular location">
    <subcellularLocation>
        <location evidence="1 11">Cell outer membrane</location>
        <topology evidence="1 11">Multi-pass membrane protein</topology>
    </subcellularLocation>
</comment>
<proteinExistence type="inferred from homology"/>
<evidence type="ECO:0000256" key="8">
    <source>
        <dbReference type="ARBA" id="ARBA00023077"/>
    </source>
</evidence>
<evidence type="ECO:0000256" key="9">
    <source>
        <dbReference type="ARBA" id="ARBA00023136"/>
    </source>
</evidence>
<dbReference type="InterPro" id="IPR036942">
    <property type="entry name" value="Beta-barrel_TonB_sf"/>
</dbReference>
<evidence type="ECO:0000256" key="6">
    <source>
        <dbReference type="ARBA" id="ARBA00023004"/>
    </source>
</evidence>
<keyword evidence="15" id="KW-0675">Receptor</keyword>
<evidence type="ECO:0000313" key="16">
    <source>
        <dbReference type="Proteomes" id="UP000251241"/>
    </source>
</evidence>
<sequence>MKQTLLSFLVGGMILTSVAFAQEKKISGRVTSADGKAIPGVTVVVQGTNQATQTDTDGNYSLNVPAGKVVVFRSVGFDDKTIIVNNNSTVFNVSLVNHDNALEEVVVTANAIKREKRSLGYSAPTIKSDELTEGRNSSAINSLAGKVAGVNITSTSNSPGSSSRVVLRGGSSIAGNNQALIVVDGTPIDNTSKVGGSSDLSSVDFGNRGNDINPDDIESVTVLKGPAAAALYGSRASNGALIITTKSGKKGAKSAITFSSTNTLSSILKLPEFQNEYGQGYAAFDEKTGAFVDYVNDPRENGSWGAPFTGNVQEWGQAIDGVRQKKAYSAVKDNVRDFFDLGIASDNNLSFSGGSEKSTFYLGLNALNSNGVYPGKKDNYNKYGVRFNGTTEFSDKFSAGVSVNYSRINSNNVGGGQGGGSVYNNLLQTPRDIDVKGLKDLSNPYNAYGYTDANGILHDDVYGYYGAYTMNPYWVLANYNNYNDVNRIMGNFNVNYKPTEWLTFQERVGLDNYTDRRRAQSPKYSYLPADNSTGNYVKGNVQTDPGSYRIDQFNVNEIVHDFMATANHKFNEDWDASFMIGNNIRQRKTSNNSTATNSSGGLVVPGWYNLANSNGPLDLIEDTWSNRRLVGVYGDLNVSYKNIAYLQATARNDWSSTLPKQNNSFFYPSVSGSFVLSELFKPELKSKFNYAKLRANWAQVGSDTDPYQLITTFSRSTIAGGFGSTTFPFGNVSALMSSNTIGNAGLKPEITTSFELGAELGFLNNRLYADFTYYKNNSKNQILSIPIPVSTGYGFALVNAGKVQNNGVELTLRGTPVKTENLTWELFGTFTKNNSKVIELMPGVEQVSVGGFSGMNIVAAVGRPYGEFYGVTNATDAQGRTIVDQESGMPLATEKPQYLGTYNPDFQASLGTNLTYKNWSMSALFDTKQGGVFYSRTKDIMAFVGTSAETGGERIAQIFPNSVYLDDNGNSIENTSVTYDKQNYYGSLESGMNVVDATYIKLRNLTLSYKFTKNQLKNTPFGAASIGLFGNNLFIWTPSENKYADPEVNSSGAGNAQGFDFTAQPSLRNYGINVKVSF</sequence>
<dbReference type="AlphaFoldDB" id="A0A2X2IUH2"/>
<dbReference type="GeneID" id="97179202"/>
<dbReference type="Pfam" id="PF13715">
    <property type="entry name" value="CarbopepD_reg_2"/>
    <property type="match status" value="1"/>
</dbReference>
<keyword evidence="5 11" id="KW-0812">Transmembrane</keyword>
<gene>
    <name evidence="15" type="primary">fepA_3</name>
    <name evidence="15" type="ORF">NCTC11343_00320</name>
</gene>
<dbReference type="InterPro" id="IPR037066">
    <property type="entry name" value="Plug_dom_sf"/>
</dbReference>
<evidence type="ECO:0000256" key="10">
    <source>
        <dbReference type="ARBA" id="ARBA00023237"/>
    </source>
</evidence>
<dbReference type="InterPro" id="IPR023996">
    <property type="entry name" value="TonB-dep_OMP_SusC/RagA"/>
</dbReference>
<dbReference type="Gene3D" id="2.40.170.20">
    <property type="entry name" value="TonB-dependent receptor, beta-barrel domain"/>
    <property type="match status" value="1"/>
</dbReference>
<evidence type="ECO:0000259" key="13">
    <source>
        <dbReference type="Pfam" id="PF00593"/>
    </source>
</evidence>
<evidence type="ECO:0000259" key="14">
    <source>
        <dbReference type="Pfam" id="PF07715"/>
    </source>
</evidence>
<dbReference type="GO" id="GO:0009279">
    <property type="term" value="C:cell outer membrane"/>
    <property type="evidence" value="ECO:0007669"/>
    <property type="project" value="UniProtKB-SubCell"/>
</dbReference>
<keyword evidence="7" id="KW-0406">Ion transport</keyword>
<evidence type="ECO:0000256" key="3">
    <source>
        <dbReference type="ARBA" id="ARBA00022452"/>
    </source>
</evidence>
<reference evidence="15 16" key="1">
    <citation type="submission" date="2018-06" db="EMBL/GenBank/DDBJ databases">
        <authorList>
            <consortium name="Pathogen Informatics"/>
            <person name="Doyle S."/>
        </authorList>
    </citation>
    <scope>NUCLEOTIDE SEQUENCE [LARGE SCALE GENOMIC DNA]</scope>
    <source>
        <strain evidence="15 16">NCTC11343</strain>
    </source>
</reference>
<name>A0A2X2IUH2_SPHMU</name>
<evidence type="ECO:0000256" key="4">
    <source>
        <dbReference type="ARBA" id="ARBA00022496"/>
    </source>
</evidence>
<dbReference type="InterPro" id="IPR000531">
    <property type="entry name" value="Beta-barrel_TonB"/>
</dbReference>